<evidence type="ECO:0000256" key="1">
    <source>
        <dbReference type="ARBA" id="ARBA00004370"/>
    </source>
</evidence>
<accession>A0A815P3L3</accession>
<dbReference type="Pfam" id="PF00001">
    <property type="entry name" value="7tm_1"/>
    <property type="match status" value="1"/>
</dbReference>
<dbReference type="PROSITE" id="PS50262">
    <property type="entry name" value="G_PROTEIN_RECEP_F1_2"/>
    <property type="match status" value="1"/>
</dbReference>
<protein>
    <recommendedName>
        <fullName evidence="6">G-protein coupled receptors family 1 profile domain-containing protein</fullName>
    </recommendedName>
</protein>
<dbReference type="CDD" id="cd00637">
    <property type="entry name" value="7tm_classA_rhodopsin-like"/>
    <property type="match status" value="1"/>
</dbReference>
<dbReference type="AlphaFoldDB" id="A0A815P3L3"/>
<dbReference type="GO" id="GO:0004930">
    <property type="term" value="F:G protein-coupled receptor activity"/>
    <property type="evidence" value="ECO:0007669"/>
    <property type="project" value="InterPro"/>
</dbReference>
<dbReference type="Gene3D" id="1.20.1070.10">
    <property type="entry name" value="Rhodopsin 7-helix transmembrane proteins"/>
    <property type="match status" value="1"/>
</dbReference>
<keyword evidence="3 5" id="KW-1133">Transmembrane helix</keyword>
<dbReference type="EMBL" id="CAJNOJ010000425">
    <property type="protein sequence ID" value="CAF1443672.1"/>
    <property type="molecule type" value="Genomic_DNA"/>
</dbReference>
<evidence type="ECO:0000256" key="3">
    <source>
        <dbReference type="ARBA" id="ARBA00022989"/>
    </source>
</evidence>
<dbReference type="InterPro" id="IPR017452">
    <property type="entry name" value="GPCR_Rhodpsn_7TM"/>
</dbReference>
<dbReference type="Proteomes" id="UP000663852">
    <property type="component" value="Unassembled WGS sequence"/>
</dbReference>
<keyword evidence="2 5" id="KW-0812">Transmembrane</keyword>
<dbReference type="InterPro" id="IPR000276">
    <property type="entry name" value="GPCR_Rhodpsn"/>
</dbReference>
<comment type="caution">
    <text evidence="7">The sequence shown here is derived from an EMBL/GenBank/DDBJ whole genome shotgun (WGS) entry which is preliminary data.</text>
</comment>
<dbReference type="SUPFAM" id="SSF81321">
    <property type="entry name" value="Family A G protein-coupled receptor-like"/>
    <property type="match status" value="1"/>
</dbReference>
<evidence type="ECO:0000313" key="7">
    <source>
        <dbReference type="EMBL" id="CAF1443672.1"/>
    </source>
</evidence>
<feature type="transmembrane region" description="Helical" evidence="5">
    <location>
        <begin position="179"/>
        <end position="201"/>
    </location>
</feature>
<sequence length="254" mass="29692">MILVANSCLAILLCSSNLLWMNIITLHNDIKQIESPDSLCIFRGYLTYVTFALNNYSFLSSAFHRYLSILYSTCLFWQFKSNQFLFICCTWIFAILFPMAFIFTGDIIYNIDNQICQVILSFSFPIIFLSIFVYFMPVLFTMLIYWKLILYVKEMSRRVISTNVLFRAQRELKMVRRTVILLLILITIGFPYAIFIFMSFFTSPPLYHFRIAYIFAATSVTYVLVALFQFTDPLKAFVISKLNIRPNTIGLTTV</sequence>
<feature type="transmembrane region" description="Helical" evidence="5">
    <location>
        <begin position="84"/>
        <end position="104"/>
    </location>
</feature>
<dbReference type="GO" id="GO:0016020">
    <property type="term" value="C:membrane"/>
    <property type="evidence" value="ECO:0007669"/>
    <property type="project" value="UniProtKB-SubCell"/>
</dbReference>
<comment type="subcellular location">
    <subcellularLocation>
        <location evidence="1">Membrane</location>
    </subcellularLocation>
</comment>
<evidence type="ECO:0000259" key="6">
    <source>
        <dbReference type="PROSITE" id="PS50262"/>
    </source>
</evidence>
<keyword evidence="4 5" id="KW-0472">Membrane</keyword>
<name>A0A815P3L3_ADIRI</name>
<evidence type="ECO:0000256" key="2">
    <source>
        <dbReference type="ARBA" id="ARBA00022692"/>
    </source>
</evidence>
<organism evidence="7 8">
    <name type="scientific">Adineta ricciae</name>
    <name type="common">Rotifer</name>
    <dbReference type="NCBI Taxonomy" id="249248"/>
    <lineage>
        <taxon>Eukaryota</taxon>
        <taxon>Metazoa</taxon>
        <taxon>Spiralia</taxon>
        <taxon>Gnathifera</taxon>
        <taxon>Rotifera</taxon>
        <taxon>Eurotatoria</taxon>
        <taxon>Bdelloidea</taxon>
        <taxon>Adinetida</taxon>
        <taxon>Adinetidae</taxon>
        <taxon>Adineta</taxon>
    </lineage>
</organism>
<proteinExistence type="predicted"/>
<feature type="transmembrane region" description="Helical" evidence="5">
    <location>
        <begin position="45"/>
        <end position="63"/>
    </location>
</feature>
<feature type="transmembrane region" description="Helical" evidence="5">
    <location>
        <begin position="124"/>
        <end position="148"/>
    </location>
</feature>
<gene>
    <name evidence="7" type="ORF">EDS130_LOCUS39051</name>
</gene>
<reference evidence="7" key="1">
    <citation type="submission" date="2021-02" db="EMBL/GenBank/DDBJ databases">
        <authorList>
            <person name="Nowell W R."/>
        </authorList>
    </citation>
    <scope>NUCLEOTIDE SEQUENCE</scope>
</reference>
<feature type="domain" description="G-protein coupled receptors family 1 profile" evidence="6">
    <location>
        <begin position="1"/>
        <end position="236"/>
    </location>
</feature>
<evidence type="ECO:0000313" key="8">
    <source>
        <dbReference type="Proteomes" id="UP000663852"/>
    </source>
</evidence>
<evidence type="ECO:0000256" key="5">
    <source>
        <dbReference type="SAM" id="Phobius"/>
    </source>
</evidence>
<feature type="transmembrane region" description="Helical" evidence="5">
    <location>
        <begin position="207"/>
        <end position="228"/>
    </location>
</feature>
<evidence type="ECO:0000256" key="4">
    <source>
        <dbReference type="ARBA" id="ARBA00023136"/>
    </source>
</evidence>